<keyword evidence="2" id="KW-1185">Reference proteome</keyword>
<protein>
    <submittedName>
        <fullName evidence="1">Uncharacterized protein</fullName>
    </submittedName>
</protein>
<reference evidence="1" key="1">
    <citation type="submission" date="2020-08" db="EMBL/GenBank/DDBJ databases">
        <title>Multicomponent nature underlies the extraordinary mechanical properties of spider dragline silk.</title>
        <authorList>
            <person name="Kono N."/>
            <person name="Nakamura H."/>
            <person name="Mori M."/>
            <person name="Yoshida Y."/>
            <person name="Ohtoshi R."/>
            <person name="Malay A.D."/>
            <person name="Moran D.A.P."/>
            <person name="Tomita M."/>
            <person name="Numata K."/>
            <person name="Arakawa K."/>
        </authorList>
    </citation>
    <scope>NUCLEOTIDE SEQUENCE</scope>
</reference>
<sequence>MASAHLAFGTAHFRIDLYQGTYISHPKLKPQRNDVGRGVCEGSMYFRIPVQLRSGTLVRGHLISKGLLVQPPFHPRCRFRVQSEQNSTGSKMRLRNKRNISGNKQKSKTIYKPSKTTLLRNQNHLHTGLEFEF</sequence>
<dbReference type="EMBL" id="BMAV01006811">
    <property type="protein sequence ID" value="GFY49055.1"/>
    <property type="molecule type" value="Genomic_DNA"/>
</dbReference>
<proteinExistence type="predicted"/>
<dbReference type="Proteomes" id="UP000886998">
    <property type="component" value="Unassembled WGS sequence"/>
</dbReference>
<dbReference type="AlphaFoldDB" id="A0A8X6X8T0"/>
<evidence type="ECO:0000313" key="1">
    <source>
        <dbReference type="EMBL" id="GFY49055.1"/>
    </source>
</evidence>
<name>A0A8X6X8T0_9ARAC</name>
<organism evidence="1 2">
    <name type="scientific">Trichonephila inaurata madagascariensis</name>
    <dbReference type="NCBI Taxonomy" id="2747483"/>
    <lineage>
        <taxon>Eukaryota</taxon>
        <taxon>Metazoa</taxon>
        <taxon>Ecdysozoa</taxon>
        <taxon>Arthropoda</taxon>
        <taxon>Chelicerata</taxon>
        <taxon>Arachnida</taxon>
        <taxon>Araneae</taxon>
        <taxon>Araneomorphae</taxon>
        <taxon>Entelegynae</taxon>
        <taxon>Araneoidea</taxon>
        <taxon>Nephilidae</taxon>
        <taxon>Trichonephila</taxon>
        <taxon>Trichonephila inaurata</taxon>
    </lineage>
</organism>
<gene>
    <name evidence="1" type="ORF">TNIN_441001</name>
</gene>
<evidence type="ECO:0000313" key="2">
    <source>
        <dbReference type="Proteomes" id="UP000886998"/>
    </source>
</evidence>
<accession>A0A8X6X8T0</accession>
<comment type="caution">
    <text evidence="1">The sequence shown here is derived from an EMBL/GenBank/DDBJ whole genome shotgun (WGS) entry which is preliminary data.</text>
</comment>